<keyword evidence="8" id="KW-1185">Reference proteome</keyword>
<name>A0A3S3PNW7_9MAGN</name>
<protein>
    <submittedName>
        <fullName evidence="7">Nudix hydrolase 16, mitochondrial</fullName>
    </submittedName>
</protein>
<sequence>MVSTGFPSLTSSTRVGERARETLSNRRFLHGSWYLKPNHGISHQLKATKEIMTDLVARTGRLQQRYKAGCRLVAGCIPFKYRNSDGCCDSEPEQIEVLMINSQNGPGLLFPKGGWENDETVEEAAAREALEEAGVRGEIMGFLGDYDFKSKTLQDEFSPDGLCKAAIFALFVKEVLPSWPEQSTRQRRWLTIREAVENCRYPWMQEALEEGFTKWHAKMMSRNLEEH</sequence>
<gene>
    <name evidence="7" type="ORF">CKAN_02409100</name>
</gene>
<dbReference type="InterPro" id="IPR000086">
    <property type="entry name" value="NUDIX_hydrolase_dom"/>
</dbReference>
<dbReference type="InterPro" id="IPR020084">
    <property type="entry name" value="NUDIX_hydrolase_CS"/>
</dbReference>
<organism evidence="7 8">
    <name type="scientific">Cinnamomum micranthum f. kanehirae</name>
    <dbReference type="NCBI Taxonomy" id="337451"/>
    <lineage>
        <taxon>Eukaryota</taxon>
        <taxon>Viridiplantae</taxon>
        <taxon>Streptophyta</taxon>
        <taxon>Embryophyta</taxon>
        <taxon>Tracheophyta</taxon>
        <taxon>Spermatophyta</taxon>
        <taxon>Magnoliopsida</taxon>
        <taxon>Magnoliidae</taxon>
        <taxon>Laurales</taxon>
        <taxon>Lauraceae</taxon>
        <taxon>Cinnamomum</taxon>
    </lineage>
</organism>
<evidence type="ECO:0000256" key="2">
    <source>
        <dbReference type="ARBA" id="ARBA00005582"/>
    </source>
</evidence>
<dbReference type="OrthoDB" id="2011998at2759"/>
<dbReference type="GO" id="GO:0005634">
    <property type="term" value="C:nucleus"/>
    <property type="evidence" value="ECO:0007669"/>
    <property type="project" value="TreeGrafter"/>
</dbReference>
<dbReference type="AlphaFoldDB" id="A0A3S3PNW7"/>
<dbReference type="EMBL" id="QPKB01000011">
    <property type="protein sequence ID" value="RWR94781.1"/>
    <property type="molecule type" value="Genomic_DNA"/>
</dbReference>
<evidence type="ECO:0000256" key="1">
    <source>
        <dbReference type="ARBA" id="ARBA00001946"/>
    </source>
</evidence>
<proteinExistence type="inferred from homology"/>
<dbReference type="Gene3D" id="3.90.79.10">
    <property type="entry name" value="Nucleoside Triphosphate Pyrophosphohydrolase"/>
    <property type="match status" value="1"/>
</dbReference>
<keyword evidence="3" id="KW-0479">Metal-binding</keyword>
<dbReference type="Proteomes" id="UP000283530">
    <property type="component" value="Unassembled WGS sequence"/>
</dbReference>
<evidence type="ECO:0000313" key="7">
    <source>
        <dbReference type="EMBL" id="RWR94781.1"/>
    </source>
</evidence>
<dbReference type="Pfam" id="PF00293">
    <property type="entry name" value="NUDIX"/>
    <property type="match status" value="1"/>
</dbReference>
<dbReference type="InterPro" id="IPR015797">
    <property type="entry name" value="NUDIX_hydrolase-like_dom_sf"/>
</dbReference>
<feature type="domain" description="Nudix hydrolase" evidence="6">
    <location>
        <begin position="80"/>
        <end position="212"/>
    </location>
</feature>
<comment type="caution">
    <text evidence="7">The sequence shown here is derived from an EMBL/GenBank/DDBJ whole genome shotgun (WGS) entry which is preliminary data.</text>
</comment>
<dbReference type="PANTHER" id="PTHR12629:SF0">
    <property type="entry name" value="DIPHOSPHOINOSITOL-POLYPHOSPHATE DIPHOSPHATASE"/>
    <property type="match status" value="1"/>
</dbReference>
<dbReference type="CDD" id="cd04666">
    <property type="entry name" value="NUDIX_DIPP2_like_Nudt4"/>
    <property type="match status" value="1"/>
</dbReference>
<dbReference type="PROSITE" id="PS51462">
    <property type="entry name" value="NUDIX"/>
    <property type="match status" value="1"/>
</dbReference>
<dbReference type="GO" id="GO:0005737">
    <property type="term" value="C:cytoplasm"/>
    <property type="evidence" value="ECO:0007669"/>
    <property type="project" value="TreeGrafter"/>
</dbReference>
<reference evidence="7 8" key="1">
    <citation type="journal article" date="2019" name="Nat. Plants">
        <title>Stout camphor tree genome fills gaps in understanding of flowering plant genome evolution.</title>
        <authorList>
            <person name="Chaw S.M."/>
            <person name="Liu Y.C."/>
            <person name="Wu Y.W."/>
            <person name="Wang H.Y."/>
            <person name="Lin C.I."/>
            <person name="Wu C.S."/>
            <person name="Ke H.M."/>
            <person name="Chang L.Y."/>
            <person name="Hsu C.Y."/>
            <person name="Yang H.T."/>
            <person name="Sudianto E."/>
            <person name="Hsu M.H."/>
            <person name="Wu K.P."/>
            <person name="Wang L.N."/>
            <person name="Leebens-Mack J.H."/>
            <person name="Tsai I.J."/>
        </authorList>
    </citation>
    <scope>NUCLEOTIDE SEQUENCE [LARGE SCALE GENOMIC DNA]</scope>
    <source>
        <strain evidence="8">cv. Chaw 1501</strain>
        <tissue evidence="7">Young leaves</tissue>
    </source>
</reference>
<evidence type="ECO:0000256" key="3">
    <source>
        <dbReference type="ARBA" id="ARBA00022723"/>
    </source>
</evidence>
<keyword evidence="5" id="KW-0460">Magnesium</keyword>
<dbReference type="FunFam" id="3.90.79.10:FF:000031">
    <property type="entry name" value="Nudix hydrolase 16, mitochondrial"/>
    <property type="match status" value="1"/>
</dbReference>
<dbReference type="InterPro" id="IPR047198">
    <property type="entry name" value="DDP-like_NUDIX"/>
</dbReference>
<dbReference type="GO" id="GO:0046872">
    <property type="term" value="F:metal ion binding"/>
    <property type="evidence" value="ECO:0007669"/>
    <property type="project" value="UniProtKB-KW"/>
</dbReference>
<keyword evidence="4 7" id="KW-0378">Hydrolase</keyword>
<comment type="similarity">
    <text evidence="2">Belongs to the Nudix hydrolase family.</text>
</comment>
<dbReference type="GO" id="GO:0016462">
    <property type="term" value="F:pyrophosphatase activity"/>
    <property type="evidence" value="ECO:0007669"/>
    <property type="project" value="InterPro"/>
</dbReference>
<accession>A0A3S3PNW7</accession>
<dbReference type="SUPFAM" id="SSF55811">
    <property type="entry name" value="Nudix"/>
    <property type="match status" value="1"/>
</dbReference>
<dbReference type="PROSITE" id="PS00893">
    <property type="entry name" value="NUDIX_BOX"/>
    <property type="match status" value="1"/>
</dbReference>
<evidence type="ECO:0000256" key="5">
    <source>
        <dbReference type="ARBA" id="ARBA00022842"/>
    </source>
</evidence>
<comment type="cofactor">
    <cofactor evidence="1">
        <name>Mg(2+)</name>
        <dbReference type="ChEBI" id="CHEBI:18420"/>
    </cofactor>
</comment>
<dbReference type="PANTHER" id="PTHR12629">
    <property type="entry name" value="DIPHOSPHOINOSITOL POLYPHOSPHATE PHOSPHOHYDROLASE"/>
    <property type="match status" value="1"/>
</dbReference>
<evidence type="ECO:0000259" key="6">
    <source>
        <dbReference type="PROSITE" id="PS51462"/>
    </source>
</evidence>
<dbReference type="STRING" id="337451.A0A3S3PNW7"/>
<evidence type="ECO:0000313" key="8">
    <source>
        <dbReference type="Proteomes" id="UP000283530"/>
    </source>
</evidence>
<evidence type="ECO:0000256" key="4">
    <source>
        <dbReference type="ARBA" id="ARBA00022801"/>
    </source>
</evidence>